<dbReference type="Proteomes" id="UP001156398">
    <property type="component" value="Unassembled WGS sequence"/>
</dbReference>
<keyword evidence="1" id="KW-0812">Transmembrane</keyword>
<proteinExistence type="predicted"/>
<feature type="transmembrane region" description="Helical" evidence="1">
    <location>
        <begin position="159"/>
        <end position="177"/>
    </location>
</feature>
<dbReference type="AlphaFoldDB" id="A0AA90H0H2"/>
<feature type="transmembrane region" description="Helical" evidence="1">
    <location>
        <begin position="16"/>
        <end position="33"/>
    </location>
</feature>
<feature type="transmembrane region" description="Helical" evidence="1">
    <location>
        <begin position="82"/>
        <end position="109"/>
    </location>
</feature>
<organism evidence="3">
    <name type="scientific">Streptantibioticus silvisoli</name>
    <dbReference type="NCBI Taxonomy" id="2705255"/>
    <lineage>
        <taxon>Bacteria</taxon>
        <taxon>Bacillati</taxon>
        <taxon>Actinomycetota</taxon>
        <taxon>Actinomycetes</taxon>
        <taxon>Kitasatosporales</taxon>
        <taxon>Streptomycetaceae</taxon>
        <taxon>Streptantibioticus</taxon>
    </lineage>
</organism>
<comment type="caution">
    <text evidence="3">The sequence shown here is derived from an EMBL/GenBank/DDBJ whole genome shotgun (WGS) entry which is preliminary data.</text>
</comment>
<evidence type="ECO:0000313" key="3">
    <source>
        <dbReference type="EMBL" id="MDI5971748.1"/>
    </source>
</evidence>
<gene>
    <name evidence="2" type="ORF">POF43_015915</name>
    <name evidence="3" type="ORF">POF50_020840</name>
</gene>
<protein>
    <submittedName>
        <fullName evidence="3">ABC transporter</fullName>
    </submittedName>
</protein>
<feature type="transmembrane region" description="Helical" evidence="1">
    <location>
        <begin position="129"/>
        <end position="147"/>
    </location>
</feature>
<reference evidence="3 4" key="1">
    <citation type="submission" date="2023-05" db="EMBL/GenBank/DDBJ databases">
        <title>Streptantibioticus silvisoli sp. nov., acidotolerant actinomycetes 1 from pine litter.</title>
        <authorList>
            <person name="Swiecimska M."/>
            <person name="Golinska P."/>
            <person name="Sangal V."/>
            <person name="Wachnowicz B."/>
            <person name="Goodfellow M."/>
        </authorList>
    </citation>
    <scope>NUCLEOTIDE SEQUENCE</scope>
    <source>
        <strain evidence="3">SL13</strain>
        <strain evidence="2 4">SL54</strain>
    </source>
</reference>
<feature type="transmembrane region" description="Helical" evidence="1">
    <location>
        <begin position="39"/>
        <end position="62"/>
    </location>
</feature>
<keyword evidence="1" id="KW-0472">Membrane</keyword>
<feature type="transmembrane region" description="Helical" evidence="1">
    <location>
        <begin position="197"/>
        <end position="219"/>
    </location>
</feature>
<dbReference type="RefSeq" id="WP_271318852.1">
    <property type="nucleotide sequence ID" value="NZ_JAAGKO020000021.1"/>
</dbReference>
<keyword evidence="1" id="KW-1133">Transmembrane helix</keyword>
<sequence length="221" mass="21807">MPALLRYQAALLLRSYRWLPPLLLYAIILAVGVRSGEPVLGSLGVVAVAVLPTAAWLVRVCVTGEPPAARAVTAAAAGPGRVHLACLAVASAAATATGCVAVPVVAAVSAPYNDDLTVGIPTGSAVLDGLLSVLACALLGTAAGALCNPPVLRRRGWPVPVTALAALLVLVASGSPANAAVTGLVTGSASGHVTLPLLPLGLSLLACAAATAVTCRLVARR</sequence>
<accession>A0AA90H0H2</accession>
<evidence type="ECO:0000256" key="1">
    <source>
        <dbReference type="SAM" id="Phobius"/>
    </source>
</evidence>
<dbReference type="EMBL" id="JABXJJ020000025">
    <property type="protein sequence ID" value="MDI5971748.1"/>
    <property type="molecule type" value="Genomic_DNA"/>
</dbReference>
<name>A0AA90H0H2_9ACTN</name>
<keyword evidence="4" id="KW-1185">Reference proteome</keyword>
<evidence type="ECO:0000313" key="2">
    <source>
        <dbReference type="EMBL" id="MDI5964187.1"/>
    </source>
</evidence>
<dbReference type="EMBL" id="JAAGKO020000021">
    <property type="protein sequence ID" value="MDI5964187.1"/>
    <property type="molecule type" value="Genomic_DNA"/>
</dbReference>
<evidence type="ECO:0000313" key="4">
    <source>
        <dbReference type="Proteomes" id="UP001156398"/>
    </source>
</evidence>